<reference evidence="3 4" key="1">
    <citation type="journal article" date="2019" name="Nat. Med.">
        <title>A library of human gut bacterial isolates paired with longitudinal multiomics data enables mechanistic microbiome research.</title>
        <authorList>
            <person name="Poyet M."/>
            <person name="Groussin M."/>
            <person name="Gibbons S.M."/>
            <person name="Avila-Pacheco J."/>
            <person name="Jiang X."/>
            <person name="Kearney S.M."/>
            <person name="Perrotta A.R."/>
            <person name="Berdy B."/>
            <person name="Zhao S."/>
            <person name="Lieberman T.D."/>
            <person name="Swanson P.K."/>
            <person name="Smith M."/>
            <person name="Roesemann S."/>
            <person name="Alexander J.E."/>
            <person name="Rich S.A."/>
            <person name="Livny J."/>
            <person name="Vlamakis H."/>
            <person name="Clish C."/>
            <person name="Bullock K."/>
            <person name="Deik A."/>
            <person name="Scott J."/>
            <person name="Pierce K.A."/>
            <person name="Xavier R.J."/>
            <person name="Alm E.J."/>
        </authorList>
    </citation>
    <scope>NUCLEOTIDE SEQUENCE [LARGE SCALE GENOMIC DNA]</scope>
    <source>
        <strain evidence="3 4">BIOML-A2</strain>
    </source>
</reference>
<dbReference type="AlphaFoldDB" id="A0A5B3GEE2"/>
<sequence>MKILLVANVAKEHVNKFHIPTIKYLISKGWQVDIACSVDAEVPAGDNIYHMSWKRSPFTLKTFIGIEELKKLIAKNDYNIIYCHTPVGGLVARVAARSARKKGVKVVYCGHGLHFYKGAPLMSWLVFYPMEKWMATMTDMFITINPEDYERVKKDFNQKMLVRMIPGIGVNFDRLNIENRKEVRMEYREKLGIPADGEVLIYVAEILKNKNQQMLIHTLKELHDKGRKMYLLLPGPDHSNGEFHKLAEELRLKDYVKFLGWRSDIGQLMAASDMCVASSIREGFGINLVEAQYCHLPVVAVTNRGHRAIIKDGENGFLVPMNDSKAMANRVLQVMDDKNLYQRLANIDVEQYKCENIAKIIYEYLQEVIQK</sequence>
<dbReference type="PANTHER" id="PTHR12526:SF625">
    <property type="entry name" value="PHOSPHATIDYLINOSITOL GLYCAN-CLASS A"/>
    <property type="match status" value="1"/>
</dbReference>
<dbReference type="Proteomes" id="UP000323567">
    <property type="component" value="Unassembled WGS sequence"/>
</dbReference>
<feature type="domain" description="Glycosyl transferase family 1" evidence="1">
    <location>
        <begin position="185"/>
        <end position="346"/>
    </location>
</feature>
<keyword evidence="3" id="KW-0808">Transferase</keyword>
<evidence type="ECO:0000259" key="1">
    <source>
        <dbReference type="Pfam" id="PF00534"/>
    </source>
</evidence>
<dbReference type="Gene3D" id="3.40.50.2000">
    <property type="entry name" value="Glycogen Phosphorylase B"/>
    <property type="match status" value="2"/>
</dbReference>
<organism evidence="3 4">
    <name type="scientific">Alistipes shahii</name>
    <dbReference type="NCBI Taxonomy" id="328814"/>
    <lineage>
        <taxon>Bacteria</taxon>
        <taxon>Pseudomonadati</taxon>
        <taxon>Bacteroidota</taxon>
        <taxon>Bacteroidia</taxon>
        <taxon>Bacteroidales</taxon>
        <taxon>Rikenellaceae</taxon>
        <taxon>Alistipes</taxon>
    </lineage>
</organism>
<dbReference type="CDD" id="cd03808">
    <property type="entry name" value="GT4_CapM-like"/>
    <property type="match status" value="1"/>
</dbReference>
<dbReference type="PANTHER" id="PTHR12526">
    <property type="entry name" value="GLYCOSYLTRANSFERASE"/>
    <property type="match status" value="1"/>
</dbReference>
<dbReference type="InterPro" id="IPR028098">
    <property type="entry name" value="Glyco_trans_4-like_N"/>
</dbReference>
<dbReference type="RefSeq" id="WP_149886801.1">
    <property type="nucleotide sequence ID" value="NZ_JAXZHW010000037.1"/>
</dbReference>
<dbReference type="Pfam" id="PF00534">
    <property type="entry name" value="Glycos_transf_1"/>
    <property type="match status" value="1"/>
</dbReference>
<dbReference type="GO" id="GO:0016757">
    <property type="term" value="F:glycosyltransferase activity"/>
    <property type="evidence" value="ECO:0007669"/>
    <property type="project" value="InterPro"/>
</dbReference>
<feature type="domain" description="Glycosyltransferase subfamily 4-like N-terminal" evidence="2">
    <location>
        <begin position="2"/>
        <end position="144"/>
    </location>
</feature>
<accession>A0A5B3GEE2</accession>
<protein>
    <submittedName>
        <fullName evidence="3">Glycosyltransferase family 4 protein</fullName>
    </submittedName>
</protein>
<comment type="caution">
    <text evidence="3">The sequence shown here is derived from an EMBL/GenBank/DDBJ whole genome shotgun (WGS) entry which is preliminary data.</text>
</comment>
<proteinExistence type="predicted"/>
<dbReference type="EMBL" id="VVXK01000001">
    <property type="protein sequence ID" value="KAA2371944.1"/>
    <property type="molecule type" value="Genomic_DNA"/>
</dbReference>
<name>A0A5B3GEE2_9BACT</name>
<dbReference type="Pfam" id="PF13477">
    <property type="entry name" value="Glyco_trans_4_2"/>
    <property type="match status" value="1"/>
</dbReference>
<evidence type="ECO:0000313" key="4">
    <source>
        <dbReference type="Proteomes" id="UP000323567"/>
    </source>
</evidence>
<dbReference type="InterPro" id="IPR001296">
    <property type="entry name" value="Glyco_trans_1"/>
</dbReference>
<gene>
    <name evidence="3" type="ORF">F2Y13_00290</name>
</gene>
<evidence type="ECO:0000313" key="3">
    <source>
        <dbReference type="EMBL" id="KAA2371944.1"/>
    </source>
</evidence>
<evidence type="ECO:0000259" key="2">
    <source>
        <dbReference type="Pfam" id="PF13477"/>
    </source>
</evidence>
<dbReference type="SUPFAM" id="SSF53756">
    <property type="entry name" value="UDP-Glycosyltransferase/glycogen phosphorylase"/>
    <property type="match status" value="1"/>
</dbReference>